<evidence type="ECO:0000256" key="4">
    <source>
        <dbReference type="PROSITE-ProRule" id="PRU01100"/>
    </source>
</evidence>
<dbReference type="OrthoDB" id="9802773at2"/>
<dbReference type="PANTHER" id="PTHR40079:SF4">
    <property type="entry name" value="GH26 DOMAIN-CONTAINING PROTEIN-RELATED"/>
    <property type="match status" value="1"/>
</dbReference>
<evidence type="ECO:0000256" key="2">
    <source>
        <dbReference type="ARBA" id="ARBA00022801"/>
    </source>
</evidence>
<dbReference type="GO" id="GO:0006080">
    <property type="term" value="P:substituted mannan metabolic process"/>
    <property type="evidence" value="ECO:0007669"/>
    <property type="project" value="InterPro"/>
</dbReference>
<reference evidence="5 6" key="1">
    <citation type="journal article" date="2019" name="Int. J. Syst. Evol. Microbiol.">
        <title>Capsulimonas corticalis gen. nov., sp. nov., an aerobic capsulated bacterium, of a novel bacterial order, Capsulimonadales ord. nov., of the class Armatimonadia of the phylum Armatimonadetes.</title>
        <authorList>
            <person name="Li J."/>
            <person name="Kudo C."/>
            <person name="Tonouchi A."/>
        </authorList>
    </citation>
    <scope>NUCLEOTIDE SEQUENCE [LARGE SCALE GENOMIC DNA]</scope>
    <source>
        <strain evidence="5 6">AX-7</strain>
    </source>
</reference>
<proteinExistence type="inferred from homology"/>
<evidence type="ECO:0000313" key="5">
    <source>
        <dbReference type="EMBL" id="BDI30938.1"/>
    </source>
</evidence>
<protein>
    <submittedName>
        <fullName evidence="5">Uncharacterized protein</fullName>
    </submittedName>
</protein>
<dbReference type="InterPro" id="IPR017853">
    <property type="entry name" value="GH"/>
</dbReference>
<gene>
    <name evidence="5" type="ORF">CCAX7_29890</name>
</gene>
<dbReference type="GO" id="GO:0016985">
    <property type="term" value="F:mannan endo-1,4-beta-mannosidase activity"/>
    <property type="evidence" value="ECO:0007669"/>
    <property type="project" value="InterPro"/>
</dbReference>
<feature type="active site" description="Nucleophile" evidence="4">
    <location>
        <position position="316"/>
    </location>
</feature>
<keyword evidence="6" id="KW-1185">Reference proteome</keyword>
<dbReference type="PANTHER" id="PTHR40079">
    <property type="entry name" value="MANNAN ENDO-1,4-BETA-MANNOSIDASE E-RELATED"/>
    <property type="match status" value="1"/>
</dbReference>
<evidence type="ECO:0000313" key="6">
    <source>
        <dbReference type="Proteomes" id="UP000287394"/>
    </source>
</evidence>
<name>A0A402CSW2_9BACT</name>
<dbReference type="Gene3D" id="3.20.20.80">
    <property type="entry name" value="Glycosidases"/>
    <property type="match status" value="1"/>
</dbReference>
<keyword evidence="3 4" id="KW-0326">Glycosidase</keyword>
<accession>A0A402CSW2</accession>
<dbReference type="PROSITE" id="PS51764">
    <property type="entry name" value="GH26"/>
    <property type="match status" value="1"/>
</dbReference>
<sequence length="484" mass="53693">MPLGRIVSWFAAAVLCAAPLISSVRSAPPAPPHFRTAADARAWGEKQERLGNYSDAALAYEIESGMRLHQGDPQAAEVERHRALRLATDLRLAIPVSEGPPVKNLAKWEPAQGCYLGVRDDFEGDYYGKSTGNADDFARRIDRPVAIAFDYDSYGRPFPIEWARREAKRGRGVQIAWEPKDIANVRDDEYLNKYAEDAARSGAPVFLRFGGEMNGGWTSWGRSPAAYRRAFRLVHEVMARHAPNVAMVWAPNAVPVSNIDEYYPGDDAVDWVGVSLYVVRFYDDHLNEPAWRDGPVGFIEPFYQKYAARKPLCLVECGVTRRSRVEGADADAFAAARWQDLFDAVRIRYPRLKMVCFFDRDNLTGAIPGRRLNDYALPDGSAALASVRDAVADPYFLGEVSDHPASSRAYLPVTTSFPPGYHGSVSASVCTYSLKPILNIQRGARTLRVTRPYRFAMPAGQGALVVTVRDEKGRAAKVQTVFAP</sequence>
<keyword evidence="2 4" id="KW-0378">Hydrolase</keyword>
<dbReference type="InterPro" id="IPR022790">
    <property type="entry name" value="GH26_dom"/>
</dbReference>
<dbReference type="KEGG" id="ccot:CCAX7_29890"/>
<comment type="similarity">
    <text evidence="1 4">Belongs to the glycosyl hydrolase 26 family.</text>
</comment>
<dbReference type="SUPFAM" id="SSF51445">
    <property type="entry name" value="(Trans)glycosidases"/>
    <property type="match status" value="1"/>
</dbReference>
<feature type="active site" description="Proton donor" evidence="4">
    <location>
        <position position="212"/>
    </location>
</feature>
<dbReference type="Proteomes" id="UP000287394">
    <property type="component" value="Chromosome"/>
</dbReference>
<organism evidence="5 6">
    <name type="scientific">Capsulimonas corticalis</name>
    <dbReference type="NCBI Taxonomy" id="2219043"/>
    <lineage>
        <taxon>Bacteria</taxon>
        <taxon>Bacillati</taxon>
        <taxon>Armatimonadota</taxon>
        <taxon>Armatimonadia</taxon>
        <taxon>Capsulimonadales</taxon>
        <taxon>Capsulimonadaceae</taxon>
        <taxon>Capsulimonas</taxon>
    </lineage>
</organism>
<dbReference type="EMBL" id="AP025739">
    <property type="protein sequence ID" value="BDI30938.1"/>
    <property type="molecule type" value="Genomic_DNA"/>
</dbReference>
<dbReference type="AlphaFoldDB" id="A0A402CSW2"/>
<evidence type="ECO:0000256" key="3">
    <source>
        <dbReference type="ARBA" id="ARBA00023295"/>
    </source>
</evidence>
<evidence type="ECO:0000256" key="1">
    <source>
        <dbReference type="ARBA" id="ARBA00007754"/>
    </source>
</evidence>
<dbReference type="InterPro" id="IPR000805">
    <property type="entry name" value="Glyco_hydro_26"/>
</dbReference>
<dbReference type="RefSeq" id="WP_119320484.1">
    <property type="nucleotide sequence ID" value="NZ_AP025739.1"/>
</dbReference>
<dbReference type="Pfam" id="PF02156">
    <property type="entry name" value="Glyco_hydro_26"/>
    <property type="match status" value="1"/>
</dbReference>